<dbReference type="EMBL" id="JAWDIO010000002">
    <property type="protein sequence ID" value="MDU0354353.1"/>
    <property type="molecule type" value="Genomic_DNA"/>
</dbReference>
<proteinExistence type="predicted"/>
<accession>A0ABU3SWJ5</accession>
<dbReference type="Proteomes" id="UP001247805">
    <property type="component" value="Unassembled WGS sequence"/>
</dbReference>
<evidence type="ECO:0000313" key="1">
    <source>
        <dbReference type="EMBL" id="MDU0354353.1"/>
    </source>
</evidence>
<keyword evidence="2" id="KW-1185">Reference proteome</keyword>
<sequence length="731" mass="78854">MLLALTGCNTPDYEYEAKPNTSAPTHGGDIYVSLPEKWELKVVDLLGTTTSGNTTNDTVAKDADKDYLTVKDVVLTASIKDASGNVITSDVELAAGAAVIDGNFINYRPVLAEAQVDSDQVLSIVAEYNISDGEHSIPRKVTVELVGEDFAPQFDGGLSAGGTLDNDTVRLELLTGVTDQDAQDAVLSASNMVANTDNPFELAFSIVDIEKVNDMGTPDDTEDDVTYTTQQVEFDVTSISDELTRGLSYQFNYTYDVNDHNHAIQRDLSFTLLAVKDIPGSPKVDEYFTDEIVPETSGITVVDLKQGIVEREGDAIVISDVKVNDKTSDLDFGILDIDEADGTVTIDSHAFFTEAKVGKTFKAAEVTYTVADDKGNVTDGKRTLSIMVQGEQVNLGAVVAPNVDLEDPLYVGQFTQANLATFTFGYAHNWNCGGDQGIFISEDAARTGNYGLLLDGAICYIGLDDIATLETGQKYAFSYGLRNPEDLPSSANPFSPVWVTNTTLNNKFWSASRPAVQPAGEWKEIVTLVGTHMSAWAGYEGSMLQWDIGQYDPRAVHHFDDISVVEYGAIDTSVHDLLVDNVGLFENNEAIASNAGLVEIRDDAGDKKLFVDVGAESSVTVSLPIKAGAIKPNARYALSIEGQLINHAALGLADSVGYSVSLSNGVDSIAASNNPITWAANVMPQDVIISENYGRSAEIDWSQETMTLDITFTQVNAQYYINNLRLIAIPN</sequence>
<comment type="caution">
    <text evidence="1">The sequence shown here is derived from an EMBL/GenBank/DDBJ whole genome shotgun (WGS) entry which is preliminary data.</text>
</comment>
<protein>
    <submittedName>
        <fullName evidence="1">Uncharacterized protein</fullName>
    </submittedName>
</protein>
<evidence type="ECO:0000313" key="2">
    <source>
        <dbReference type="Proteomes" id="UP001247805"/>
    </source>
</evidence>
<dbReference type="RefSeq" id="WP_316025960.1">
    <property type="nucleotide sequence ID" value="NZ_JAWDIO010000002.1"/>
</dbReference>
<name>A0ABU3SWJ5_9ALTE</name>
<gene>
    <name evidence="1" type="ORF">RS130_10795</name>
</gene>
<reference evidence="1 2" key="1">
    <citation type="submission" date="2023-10" db="EMBL/GenBank/DDBJ databases">
        <title>Glaciecola aquimarina strain GGW-M5 nov., isolated from a coastal seawater.</title>
        <authorList>
            <person name="Bayburt H."/>
            <person name="Kim J.M."/>
            <person name="Choi B.J."/>
            <person name="Jeon C.O."/>
        </authorList>
    </citation>
    <scope>NUCLEOTIDE SEQUENCE [LARGE SCALE GENOMIC DNA]</scope>
    <source>
        <strain evidence="1 2">KCTC 32108</strain>
    </source>
</reference>
<organism evidence="1 2">
    <name type="scientific">Paraglaciecola aquimarina</name>
    <dbReference type="NCBI Taxonomy" id="1235557"/>
    <lineage>
        <taxon>Bacteria</taxon>
        <taxon>Pseudomonadati</taxon>
        <taxon>Pseudomonadota</taxon>
        <taxon>Gammaproteobacteria</taxon>
        <taxon>Alteromonadales</taxon>
        <taxon>Alteromonadaceae</taxon>
        <taxon>Paraglaciecola</taxon>
    </lineage>
</organism>